<dbReference type="SUPFAM" id="SSF48452">
    <property type="entry name" value="TPR-like"/>
    <property type="match status" value="3"/>
</dbReference>
<dbReference type="SUPFAM" id="SSF47413">
    <property type="entry name" value="lambda repressor-like DNA-binding domains"/>
    <property type="match status" value="1"/>
</dbReference>
<accession>A0A3N0GX28</accession>
<dbReference type="Pfam" id="PF13560">
    <property type="entry name" value="HTH_31"/>
    <property type="match status" value="1"/>
</dbReference>
<reference evidence="2 3" key="1">
    <citation type="submission" date="2018-11" db="EMBL/GenBank/DDBJ databases">
        <authorList>
            <person name="Li F."/>
        </authorList>
    </citation>
    <scope>NUCLEOTIDE SEQUENCE [LARGE SCALE GENOMIC DNA]</scope>
    <source>
        <strain evidence="2 3">Gsoil 818</strain>
    </source>
</reference>
<evidence type="ECO:0000313" key="3">
    <source>
        <dbReference type="Proteomes" id="UP000279994"/>
    </source>
</evidence>
<gene>
    <name evidence="2" type="ORF">EFL26_02525</name>
</gene>
<dbReference type="Proteomes" id="UP000279994">
    <property type="component" value="Unassembled WGS sequence"/>
</dbReference>
<organism evidence="2 3">
    <name type="scientific">Nocardioides pocheonensis</name>
    <dbReference type="NCBI Taxonomy" id="661485"/>
    <lineage>
        <taxon>Bacteria</taxon>
        <taxon>Bacillati</taxon>
        <taxon>Actinomycetota</taxon>
        <taxon>Actinomycetes</taxon>
        <taxon>Propionibacteriales</taxon>
        <taxon>Nocardioidaceae</taxon>
        <taxon>Nocardioides</taxon>
    </lineage>
</organism>
<dbReference type="InterPro" id="IPR001387">
    <property type="entry name" value="Cro/C1-type_HTH"/>
</dbReference>
<feature type="domain" description="HTH cro/C1-type" evidence="1">
    <location>
        <begin position="21"/>
        <end position="74"/>
    </location>
</feature>
<proteinExistence type="predicted"/>
<dbReference type="EMBL" id="RJSF01000005">
    <property type="protein sequence ID" value="RNM16981.1"/>
    <property type="molecule type" value="Genomic_DNA"/>
</dbReference>
<dbReference type="Gene3D" id="1.10.260.40">
    <property type="entry name" value="lambda repressor-like DNA-binding domains"/>
    <property type="match status" value="1"/>
</dbReference>
<protein>
    <submittedName>
        <fullName evidence="2">Helix-turn-helix domain-containing protein</fullName>
    </submittedName>
</protein>
<dbReference type="InterPro" id="IPR010982">
    <property type="entry name" value="Lambda_DNA-bd_dom_sf"/>
</dbReference>
<dbReference type="AlphaFoldDB" id="A0A3N0GX28"/>
<dbReference type="PANTHER" id="PTHR37038">
    <property type="entry name" value="TRANSCRIPTIONAL REGULATOR-RELATED"/>
    <property type="match status" value="1"/>
</dbReference>
<keyword evidence="3" id="KW-1185">Reference proteome</keyword>
<dbReference type="SMART" id="SM00028">
    <property type="entry name" value="TPR"/>
    <property type="match status" value="6"/>
</dbReference>
<dbReference type="RefSeq" id="WP_123221320.1">
    <property type="nucleotide sequence ID" value="NZ_RJSF01000005.1"/>
</dbReference>
<dbReference type="InterPro" id="IPR053163">
    <property type="entry name" value="HTH-type_regulator_Rgg"/>
</dbReference>
<dbReference type="PROSITE" id="PS50943">
    <property type="entry name" value="HTH_CROC1"/>
    <property type="match status" value="1"/>
</dbReference>
<dbReference type="OrthoDB" id="3675359at2"/>
<dbReference type="InterPro" id="IPR019734">
    <property type="entry name" value="TPR_rpt"/>
</dbReference>
<comment type="caution">
    <text evidence="2">The sequence shown here is derived from an EMBL/GenBank/DDBJ whole genome shotgun (WGS) entry which is preliminary data.</text>
</comment>
<name>A0A3N0GX28_9ACTN</name>
<evidence type="ECO:0000259" key="1">
    <source>
        <dbReference type="PROSITE" id="PS50943"/>
    </source>
</evidence>
<dbReference type="GO" id="GO:0003677">
    <property type="term" value="F:DNA binding"/>
    <property type="evidence" value="ECO:0007669"/>
    <property type="project" value="InterPro"/>
</dbReference>
<dbReference type="Gene3D" id="1.25.40.10">
    <property type="entry name" value="Tetratricopeptide repeat domain"/>
    <property type="match status" value="3"/>
</dbReference>
<dbReference type="SMART" id="SM00530">
    <property type="entry name" value="HTH_XRE"/>
    <property type="match status" value="1"/>
</dbReference>
<dbReference type="CDD" id="cd00093">
    <property type="entry name" value="HTH_XRE"/>
    <property type="match status" value="1"/>
</dbReference>
<sequence length="459" mass="49103">MDTTLAELSKSIDPAVLGRRLRNARVAAGLTQTEAAGGHASTAYISRIEAGQRRPDLKLLGHLAERLGTTVEELLVGITRDQRAELQLELDYAELDLAAGNAAEALARAESILGRLPDSGIRELERPARFVRAFALEGKGDLDGAIIALEELTATEPYDLDWIRGLIGLSRCYREAGDLSMAVDVGERAAEVIERQGLSSLNEAMQLTLTVAAAYFERGDTSHAVRLCKQTIAQAEKLGSATARGSAYWNASVMASRQGSVHEALALARKAIALFEQDSDTRNLARLRTELGHMQMRLDPPEAAEAKTILERAARELEWSNASAVDKVANQLGLARAHLLLGDADAAAEQSAQTYELARDQAPLTAADALVLRGQIAAAQGRTSDAAASYHEAILLLSGVGADRRAAELWFELGGLLQDVGEATAALDAYRRAAASTGLTSRLSLQETLARAEHGSERP</sequence>
<dbReference type="InterPro" id="IPR011990">
    <property type="entry name" value="TPR-like_helical_dom_sf"/>
</dbReference>
<evidence type="ECO:0000313" key="2">
    <source>
        <dbReference type="EMBL" id="RNM16981.1"/>
    </source>
</evidence>